<keyword evidence="19" id="KW-1185">Reference proteome</keyword>
<evidence type="ECO:0000256" key="6">
    <source>
        <dbReference type="ARBA" id="ARBA00022679"/>
    </source>
</evidence>
<keyword evidence="10" id="KW-0067">ATP-binding</keyword>
<dbReference type="Pfam" id="PF00672">
    <property type="entry name" value="HAMP"/>
    <property type="match status" value="1"/>
</dbReference>
<evidence type="ECO:0000259" key="17">
    <source>
        <dbReference type="PROSITE" id="PS50885"/>
    </source>
</evidence>
<evidence type="ECO:0000256" key="3">
    <source>
        <dbReference type="ARBA" id="ARBA00012438"/>
    </source>
</evidence>
<evidence type="ECO:0000256" key="4">
    <source>
        <dbReference type="ARBA" id="ARBA00022519"/>
    </source>
</evidence>
<dbReference type="FunFam" id="1.10.287.130:FF:000006">
    <property type="entry name" value="Osmolarity two-component histidine kinase EnvZ"/>
    <property type="match status" value="1"/>
</dbReference>
<evidence type="ECO:0000256" key="11">
    <source>
        <dbReference type="ARBA" id="ARBA00022989"/>
    </source>
</evidence>
<dbReference type="InterPro" id="IPR050980">
    <property type="entry name" value="2C_sensor_his_kinase"/>
</dbReference>
<dbReference type="SMART" id="SM00387">
    <property type="entry name" value="HATPase_c"/>
    <property type="match status" value="1"/>
</dbReference>
<keyword evidence="13 15" id="KW-0472">Membrane</keyword>
<feature type="transmembrane region" description="Helical" evidence="15">
    <location>
        <begin position="12"/>
        <end position="39"/>
    </location>
</feature>
<evidence type="ECO:0000256" key="15">
    <source>
        <dbReference type="SAM" id="Phobius"/>
    </source>
</evidence>
<evidence type="ECO:0000256" key="7">
    <source>
        <dbReference type="ARBA" id="ARBA00022692"/>
    </source>
</evidence>
<gene>
    <name evidence="18" type="primary">envZ</name>
    <name evidence="18" type="ORF">PROFFT_A_01400</name>
</gene>
<dbReference type="AlphaFoldDB" id="A0A8E4F131"/>
<dbReference type="Proteomes" id="UP000683585">
    <property type="component" value="Chromosome"/>
</dbReference>
<dbReference type="RefSeq" id="WP_216782575.1">
    <property type="nucleotide sequence ID" value="NZ_LR890047.1"/>
</dbReference>
<evidence type="ECO:0000256" key="1">
    <source>
        <dbReference type="ARBA" id="ARBA00000085"/>
    </source>
</evidence>
<dbReference type="GO" id="GO:0005886">
    <property type="term" value="C:plasma membrane"/>
    <property type="evidence" value="ECO:0007669"/>
    <property type="project" value="UniProtKB-SubCell"/>
</dbReference>
<keyword evidence="7 15" id="KW-0812">Transmembrane</keyword>
<dbReference type="Pfam" id="PF02518">
    <property type="entry name" value="HATPase_c"/>
    <property type="match status" value="1"/>
</dbReference>
<dbReference type="InterPro" id="IPR003594">
    <property type="entry name" value="HATPase_dom"/>
</dbReference>
<keyword evidence="9" id="KW-0418">Kinase</keyword>
<keyword evidence="11 15" id="KW-1133">Transmembrane helix</keyword>
<dbReference type="GO" id="GO:0005524">
    <property type="term" value="F:ATP binding"/>
    <property type="evidence" value="ECO:0007669"/>
    <property type="project" value="UniProtKB-KW"/>
</dbReference>
<reference evidence="18" key="1">
    <citation type="submission" date="2020-10" db="EMBL/GenBank/DDBJ databases">
        <authorList>
            <person name="Szabo G."/>
        </authorList>
    </citation>
    <scope>NUCLEOTIDE SEQUENCE</scope>
    <source>
        <strain evidence="18">PROFFT</strain>
    </source>
</reference>
<dbReference type="EC" id="2.7.13.3" evidence="3"/>
<evidence type="ECO:0000313" key="19">
    <source>
        <dbReference type="Proteomes" id="UP000683585"/>
    </source>
</evidence>
<evidence type="ECO:0000256" key="2">
    <source>
        <dbReference type="ARBA" id="ARBA00004429"/>
    </source>
</evidence>
<dbReference type="InterPro" id="IPR003660">
    <property type="entry name" value="HAMP_dom"/>
</dbReference>
<dbReference type="InterPro" id="IPR005467">
    <property type="entry name" value="His_kinase_dom"/>
</dbReference>
<keyword evidence="6 18" id="KW-0808">Transferase</keyword>
<dbReference type="PANTHER" id="PTHR44936:SF5">
    <property type="entry name" value="SENSOR HISTIDINE KINASE ENVZ"/>
    <property type="match status" value="1"/>
</dbReference>
<keyword evidence="8" id="KW-0547">Nucleotide-binding</keyword>
<evidence type="ECO:0000256" key="12">
    <source>
        <dbReference type="ARBA" id="ARBA00023012"/>
    </source>
</evidence>
<dbReference type="CDD" id="cd06225">
    <property type="entry name" value="HAMP"/>
    <property type="match status" value="1"/>
</dbReference>
<evidence type="ECO:0000259" key="16">
    <source>
        <dbReference type="PROSITE" id="PS50109"/>
    </source>
</evidence>
<organism evidence="18 19">
    <name type="scientific">Candidatus Profftia tarda</name>
    <dbReference type="NCBI Taxonomy" id="1177216"/>
    <lineage>
        <taxon>Bacteria</taxon>
        <taxon>Pseudomonadati</taxon>
        <taxon>Pseudomonadota</taxon>
        <taxon>Gammaproteobacteria</taxon>
        <taxon>Enterobacterales</taxon>
        <taxon>Enterobacteriaceae</taxon>
        <taxon>Candidatus Profftia</taxon>
    </lineage>
</organism>
<accession>A0A8E4F131</accession>
<keyword evidence="4" id="KW-0997">Cell inner membrane</keyword>
<evidence type="ECO:0000256" key="9">
    <source>
        <dbReference type="ARBA" id="ARBA00022777"/>
    </source>
</evidence>
<dbReference type="PROSITE" id="PS50109">
    <property type="entry name" value="HIS_KIN"/>
    <property type="match status" value="1"/>
</dbReference>
<dbReference type="Pfam" id="PF00512">
    <property type="entry name" value="HisKA"/>
    <property type="match status" value="1"/>
</dbReference>
<proteinExistence type="predicted"/>
<protein>
    <recommendedName>
        <fullName evidence="14">Sensor histidine kinase EnvZ</fullName>
        <ecNumber evidence="3">2.7.13.3</ecNumber>
    </recommendedName>
</protein>
<dbReference type="CDD" id="cd00082">
    <property type="entry name" value="HisKA"/>
    <property type="match status" value="1"/>
</dbReference>
<sequence>MKLIRCFLGRSLVRTLFLIISFFSVIAVTTYLIVLHFVVLLSFDLFNKVLAHEVSILMTKKWPMQDRINIEVPLILQSDIYYKWGISLHTNLSAEDGGLRWAKTYNCLAQKMAREIGGWADVRVAISQNTPVIWIQTWLSPKIWCRVPLTQINHAELSLLVLYTLGIVSLAIGGLLLFIRIQNQPLEKLESAAIKLEQGYIPQPLEEYGVSQVRSVIRSFNQMASGVKKLIDDKILFIAGISHDLRAPLTRIRLATEMIKTVDEYAVKSINKDTEECNAIIEQLIYYLRTGEEMHFEICDLNSILAEVVENEISYKILINTDFTEGELLVYAHPVSIKRTAINILVNAIRYGNGWIKFSSGTDGKKAWFQVEDDGPGIEPAEVTNLFQPFIQGNNSMANTGTGLGLAVLRRIIDGHSGSIDVGTSERGGLRIRIFLLMSSSCYMNN</sequence>
<evidence type="ECO:0000256" key="8">
    <source>
        <dbReference type="ARBA" id="ARBA00022741"/>
    </source>
</evidence>
<dbReference type="GO" id="GO:0000155">
    <property type="term" value="F:phosphorelay sensor kinase activity"/>
    <property type="evidence" value="ECO:0007669"/>
    <property type="project" value="InterPro"/>
</dbReference>
<dbReference type="PANTHER" id="PTHR44936">
    <property type="entry name" value="SENSOR PROTEIN CREC"/>
    <property type="match status" value="1"/>
</dbReference>
<evidence type="ECO:0000256" key="10">
    <source>
        <dbReference type="ARBA" id="ARBA00022840"/>
    </source>
</evidence>
<comment type="catalytic activity">
    <reaction evidence="1">
        <text>ATP + protein L-histidine = ADP + protein N-phospho-L-histidine.</text>
        <dbReference type="EC" id="2.7.13.3"/>
    </reaction>
</comment>
<feature type="domain" description="HAMP" evidence="17">
    <location>
        <begin position="180"/>
        <end position="232"/>
    </location>
</feature>
<comment type="subcellular location">
    <subcellularLocation>
        <location evidence="2">Cell inner membrane</location>
        <topology evidence="2">Multi-pass membrane protein</topology>
    </subcellularLocation>
</comment>
<evidence type="ECO:0000256" key="14">
    <source>
        <dbReference type="ARBA" id="ARBA00041011"/>
    </source>
</evidence>
<name>A0A8E4F131_9ENTR</name>
<dbReference type="PROSITE" id="PS50885">
    <property type="entry name" value="HAMP"/>
    <property type="match status" value="1"/>
</dbReference>
<dbReference type="SMART" id="SM00388">
    <property type="entry name" value="HisKA"/>
    <property type="match status" value="1"/>
</dbReference>
<dbReference type="SMART" id="SM00304">
    <property type="entry name" value="HAMP"/>
    <property type="match status" value="1"/>
</dbReference>
<evidence type="ECO:0000256" key="5">
    <source>
        <dbReference type="ARBA" id="ARBA00022553"/>
    </source>
</evidence>
<evidence type="ECO:0000313" key="18">
    <source>
        <dbReference type="EMBL" id="CAD6508221.1"/>
    </source>
</evidence>
<dbReference type="InterPro" id="IPR003661">
    <property type="entry name" value="HisK_dim/P_dom"/>
</dbReference>
<feature type="domain" description="Histidine kinase" evidence="16">
    <location>
        <begin position="240"/>
        <end position="440"/>
    </location>
</feature>
<keyword evidence="4" id="KW-1003">Cell membrane</keyword>
<keyword evidence="5" id="KW-0597">Phosphoprotein</keyword>
<dbReference type="NCBIfam" id="NF007004">
    <property type="entry name" value="PRK09467.1"/>
    <property type="match status" value="1"/>
</dbReference>
<keyword evidence="12" id="KW-0902">Two-component regulatory system</keyword>
<feature type="transmembrane region" description="Helical" evidence="15">
    <location>
        <begin position="157"/>
        <end position="179"/>
    </location>
</feature>
<dbReference type="KEGG" id="ptf:PROFFT_A_01400"/>
<evidence type="ECO:0000256" key="13">
    <source>
        <dbReference type="ARBA" id="ARBA00023136"/>
    </source>
</evidence>
<dbReference type="EMBL" id="LR890047">
    <property type="protein sequence ID" value="CAD6508221.1"/>
    <property type="molecule type" value="Genomic_DNA"/>
</dbReference>